<dbReference type="AlphaFoldDB" id="A0A1I5H5H6"/>
<dbReference type="PANTHER" id="PTHR43471">
    <property type="entry name" value="ABC TRANSPORTER PERMEASE"/>
    <property type="match status" value="1"/>
</dbReference>
<feature type="transmembrane region" description="Helical" evidence="5">
    <location>
        <begin position="376"/>
        <end position="395"/>
    </location>
</feature>
<gene>
    <name evidence="7" type="ORF">SAMN04489757_1265</name>
</gene>
<proteinExistence type="predicted"/>
<keyword evidence="2 5" id="KW-0812">Transmembrane</keyword>
<name>A0A1I5H5H6_9FIRM</name>
<feature type="transmembrane region" description="Helical" evidence="5">
    <location>
        <begin position="290"/>
        <end position="314"/>
    </location>
</feature>
<dbReference type="InterPro" id="IPR013525">
    <property type="entry name" value="ABC2_TM"/>
</dbReference>
<dbReference type="RefSeq" id="WP_170848019.1">
    <property type="nucleotide sequence ID" value="NZ_BAABFM010000078.1"/>
</dbReference>
<feature type="transmembrane region" description="Helical" evidence="5">
    <location>
        <begin position="196"/>
        <end position="218"/>
    </location>
</feature>
<dbReference type="GO" id="GO:0140359">
    <property type="term" value="F:ABC-type transporter activity"/>
    <property type="evidence" value="ECO:0007669"/>
    <property type="project" value="InterPro"/>
</dbReference>
<dbReference type="Proteomes" id="UP000198806">
    <property type="component" value="Unassembled WGS sequence"/>
</dbReference>
<dbReference type="EMBL" id="FOWD01000026">
    <property type="protein sequence ID" value="SFO43505.1"/>
    <property type="molecule type" value="Genomic_DNA"/>
</dbReference>
<feature type="transmembrane region" description="Helical" evidence="5">
    <location>
        <begin position="21"/>
        <end position="40"/>
    </location>
</feature>
<keyword evidence="8" id="KW-1185">Reference proteome</keyword>
<evidence type="ECO:0000256" key="1">
    <source>
        <dbReference type="ARBA" id="ARBA00004141"/>
    </source>
</evidence>
<feature type="domain" description="ABC-2 type transporter transmembrane" evidence="6">
    <location>
        <begin position="19"/>
        <end position="393"/>
    </location>
</feature>
<evidence type="ECO:0000256" key="3">
    <source>
        <dbReference type="ARBA" id="ARBA00022989"/>
    </source>
</evidence>
<protein>
    <submittedName>
        <fullName evidence="7">Sodium transport system permease protein</fullName>
    </submittedName>
</protein>
<feature type="transmembrane region" description="Helical" evidence="5">
    <location>
        <begin position="239"/>
        <end position="270"/>
    </location>
</feature>
<dbReference type="GO" id="GO:0016020">
    <property type="term" value="C:membrane"/>
    <property type="evidence" value="ECO:0007669"/>
    <property type="project" value="UniProtKB-SubCell"/>
</dbReference>
<comment type="subcellular location">
    <subcellularLocation>
        <location evidence="1">Membrane</location>
        <topology evidence="1">Multi-pass membrane protein</topology>
    </subcellularLocation>
</comment>
<dbReference type="STRING" id="1527.SAMN04489757_1265"/>
<accession>A0A1I5H5H6</accession>
<evidence type="ECO:0000259" key="6">
    <source>
        <dbReference type="Pfam" id="PF12698"/>
    </source>
</evidence>
<reference evidence="7 8" key="1">
    <citation type="submission" date="2016-10" db="EMBL/GenBank/DDBJ databases">
        <authorList>
            <person name="de Groot N.N."/>
        </authorList>
    </citation>
    <scope>NUCLEOTIDE SEQUENCE [LARGE SCALE GENOMIC DNA]</scope>
    <source>
        <strain evidence="7 8">DSM 1283</strain>
    </source>
</reference>
<evidence type="ECO:0000313" key="7">
    <source>
        <dbReference type="EMBL" id="SFO43505.1"/>
    </source>
</evidence>
<feature type="transmembrane region" description="Helical" evidence="5">
    <location>
        <begin position="321"/>
        <end position="341"/>
    </location>
</feature>
<sequence>MNGVKYIVKKELTRVFTDKKLVFSLFILPVIIMVGLYSLIGRLQSAMIDDIEKHVPSVYIQNIPEGFKDVMAAAGFNGNIANLEMNADVTEIKNGILKGTTDLLVVFEIDFLNKISNYGSEGGIPEVKTYYNSSEQYSSAVRNSFVAEVLSVYQQQLLAERFGDLSQLTVFNIDVDPESSIIVDEDKAAGKLIGTMLPYFITLMLFAGAMSLGVDAITGEKERGTIASMLLTPLNRRDIVLGKLLSLSLLSVLSAAVYAVSMIVSMPNILKQLTDGNLNNLSMKFSTEQIIQLFVVMITLVYLYVALVSLVAVLSKTAKEANTYISPMYIAVIVAGMITMFTGSGEIPIERFAIPVYGSALSIQQILSGELTMVQFGAAIGGTLALSVILTFFITKAFNSEKVMFNA</sequence>
<evidence type="ECO:0000256" key="5">
    <source>
        <dbReference type="SAM" id="Phobius"/>
    </source>
</evidence>
<keyword evidence="4 5" id="KW-0472">Membrane</keyword>
<evidence type="ECO:0000313" key="8">
    <source>
        <dbReference type="Proteomes" id="UP000198806"/>
    </source>
</evidence>
<organism evidence="7 8">
    <name type="scientific">Anaerocolumna aminovalerica</name>
    <dbReference type="NCBI Taxonomy" id="1527"/>
    <lineage>
        <taxon>Bacteria</taxon>
        <taxon>Bacillati</taxon>
        <taxon>Bacillota</taxon>
        <taxon>Clostridia</taxon>
        <taxon>Lachnospirales</taxon>
        <taxon>Lachnospiraceae</taxon>
        <taxon>Anaerocolumna</taxon>
    </lineage>
</organism>
<evidence type="ECO:0000256" key="2">
    <source>
        <dbReference type="ARBA" id="ARBA00022692"/>
    </source>
</evidence>
<evidence type="ECO:0000256" key="4">
    <source>
        <dbReference type="ARBA" id="ARBA00023136"/>
    </source>
</evidence>
<dbReference type="Pfam" id="PF12698">
    <property type="entry name" value="ABC2_membrane_3"/>
    <property type="match status" value="1"/>
</dbReference>
<keyword evidence="3 5" id="KW-1133">Transmembrane helix</keyword>
<dbReference type="PANTHER" id="PTHR43471:SF3">
    <property type="entry name" value="ABC TRANSPORTER PERMEASE PROTEIN NATB"/>
    <property type="match status" value="1"/>
</dbReference>